<dbReference type="Proteomes" id="UP001243375">
    <property type="component" value="Unassembled WGS sequence"/>
</dbReference>
<comment type="caution">
    <text evidence="1">The sequence shown here is derived from an EMBL/GenBank/DDBJ whole genome shotgun (WGS) entry which is preliminary data.</text>
</comment>
<name>A0ACC2XE95_9TREE</name>
<organism evidence="1 2">
    <name type="scientific">Naganishia vaughanmartiniae</name>
    <dbReference type="NCBI Taxonomy" id="1424756"/>
    <lineage>
        <taxon>Eukaryota</taxon>
        <taxon>Fungi</taxon>
        <taxon>Dikarya</taxon>
        <taxon>Basidiomycota</taxon>
        <taxon>Agaricomycotina</taxon>
        <taxon>Tremellomycetes</taxon>
        <taxon>Filobasidiales</taxon>
        <taxon>Filobasidiaceae</taxon>
        <taxon>Naganishia</taxon>
    </lineage>
</organism>
<keyword evidence="2" id="KW-1185">Reference proteome</keyword>
<proteinExistence type="predicted"/>
<evidence type="ECO:0000313" key="1">
    <source>
        <dbReference type="EMBL" id="KAJ9122364.1"/>
    </source>
</evidence>
<evidence type="ECO:0000313" key="2">
    <source>
        <dbReference type="Proteomes" id="UP001243375"/>
    </source>
</evidence>
<dbReference type="EMBL" id="JASBWU010000004">
    <property type="protein sequence ID" value="KAJ9122364.1"/>
    <property type="molecule type" value="Genomic_DNA"/>
</dbReference>
<sequence length="341" mass="37173">MAFDLAQNVGHLAKWAVSSHKYGFSVANLRDDNDDTFWQSEGPQPHWIDLAFPKRVMLSIRQYDLEKPNGWISIPLRPIVIDDPALPAPLSTAENPMAGKIEVAGPPIPAFYIRVQILQNHLNGKDTHVRGLRVFGVSGTSIPLSQRVTLPILVSYSAGNKPHDPRHPTSQTTAVTKRSILSHGAQIPYSTTRDVERRPVIPEATPSRKLTSKEMSSGEGQSGSRNDTPAPAETMQTSVPPTNADKSPVPTAHATHTTTLGSTTPAPPQATPRPSHTAKRHEEAMDISGNGLSRDAGLSSHVDRDPLEDPLVQEGLKIMEWGDDGLSGYTSLDFRMHRGIR</sequence>
<reference evidence="1" key="1">
    <citation type="submission" date="2023-04" db="EMBL/GenBank/DDBJ databases">
        <title>Draft Genome sequencing of Naganishia species isolated from polar environments using Oxford Nanopore Technology.</title>
        <authorList>
            <person name="Leo P."/>
            <person name="Venkateswaran K."/>
        </authorList>
    </citation>
    <scope>NUCLEOTIDE SEQUENCE</scope>
    <source>
        <strain evidence="1">MNA-CCFEE 5425</strain>
    </source>
</reference>
<protein>
    <submittedName>
        <fullName evidence="1">Uncharacterized protein</fullName>
    </submittedName>
</protein>
<accession>A0ACC2XE95</accession>
<gene>
    <name evidence="1" type="ORF">QFC22_001786</name>
</gene>